<accession>A0A8J4RV22</accession>
<protein>
    <submittedName>
        <fullName evidence="1">Uncharacterized protein</fullName>
    </submittedName>
</protein>
<organism evidence="1 2">
    <name type="scientific">Castanea mollissima</name>
    <name type="common">Chinese chestnut</name>
    <dbReference type="NCBI Taxonomy" id="60419"/>
    <lineage>
        <taxon>Eukaryota</taxon>
        <taxon>Viridiplantae</taxon>
        <taxon>Streptophyta</taxon>
        <taxon>Embryophyta</taxon>
        <taxon>Tracheophyta</taxon>
        <taxon>Spermatophyta</taxon>
        <taxon>Magnoliopsida</taxon>
        <taxon>eudicotyledons</taxon>
        <taxon>Gunneridae</taxon>
        <taxon>Pentapetalae</taxon>
        <taxon>rosids</taxon>
        <taxon>fabids</taxon>
        <taxon>Fagales</taxon>
        <taxon>Fagaceae</taxon>
        <taxon>Castanea</taxon>
    </lineage>
</organism>
<dbReference type="EMBL" id="JRKL02000217">
    <property type="protein sequence ID" value="KAF3973715.1"/>
    <property type="molecule type" value="Genomic_DNA"/>
</dbReference>
<proteinExistence type="predicted"/>
<reference evidence="1" key="1">
    <citation type="submission" date="2020-03" db="EMBL/GenBank/DDBJ databases">
        <title>Castanea mollissima Vanexum genome sequencing.</title>
        <authorList>
            <person name="Staton M."/>
        </authorList>
    </citation>
    <scope>NUCLEOTIDE SEQUENCE</scope>
    <source>
        <tissue evidence="1">Leaf</tissue>
    </source>
</reference>
<dbReference type="Proteomes" id="UP000737018">
    <property type="component" value="Unassembled WGS sequence"/>
</dbReference>
<gene>
    <name evidence="1" type="ORF">CMV_002892</name>
</gene>
<keyword evidence="2" id="KW-1185">Reference proteome</keyword>
<comment type="caution">
    <text evidence="1">The sequence shown here is derived from an EMBL/GenBank/DDBJ whole genome shotgun (WGS) entry which is preliminary data.</text>
</comment>
<sequence length="83" mass="9678">MEIVKLLHWNVFEGLHRTCEQCYCITSTCSVTNVKYIVSVLEDNMVKKCDLQQKIRVHDNHSDFVISVTWVRIALLLQALIMI</sequence>
<evidence type="ECO:0000313" key="1">
    <source>
        <dbReference type="EMBL" id="KAF3973715.1"/>
    </source>
</evidence>
<dbReference type="AlphaFoldDB" id="A0A8J4RV22"/>
<evidence type="ECO:0000313" key="2">
    <source>
        <dbReference type="Proteomes" id="UP000737018"/>
    </source>
</evidence>
<name>A0A8J4RV22_9ROSI</name>